<keyword evidence="4" id="KW-1185">Reference proteome</keyword>
<dbReference type="Gene3D" id="1.20.120.520">
    <property type="entry name" value="nmb1532 protein domain like"/>
    <property type="match status" value="1"/>
</dbReference>
<feature type="compositionally biased region" description="Polar residues" evidence="1">
    <location>
        <begin position="134"/>
        <end position="143"/>
    </location>
</feature>
<evidence type="ECO:0000259" key="2">
    <source>
        <dbReference type="Pfam" id="PF01814"/>
    </source>
</evidence>
<protein>
    <submittedName>
        <fullName evidence="3">Hhe domain protein</fullName>
    </submittedName>
</protein>
<evidence type="ECO:0000313" key="4">
    <source>
        <dbReference type="Proteomes" id="UP001362999"/>
    </source>
</evidence>
<evidence type="ECO:0000256" key="1">
    <source>
        <dbReference type="SAM" id="MobiDB-lite"/>
    </source>
</evidence>
<dbReference type="AlphaFoldDB" id="A0AAV9Z708"/>
<reference evidence="3 4" key="1">
    <citation type="journal article" date="2024" name="J Genomics">
        <title>Draft genome sequencing and assembly of Favolaschia claudopus CIRM-BRFM 2984 isolated from oak limbs.</title>
        <authorList>
            <person name="Navarro D."/>
            <person name="Drula E."/>
            <person name="Chaduli D."/>
            <person name="Cazenave R."/>
            <person name="Ahrendt S."/>
            <person name="Wang J."/>
            <person name="Lipzen A."/>
            <person name="Daum C."/>
            <person name="Barry K."/>
            <person name="Grigoriev I.V."/>
            <person name="Favel A."/>
            <person name="Rosso M.N."/>
            <person name="Martin F."/>
        </authorList>
    </citation>
    <scope>NUCLEOTIDE SEQUENCE [LARGE SCALE GENOMIC DNA]</scope>
    <source>
        <strain evidence="3 4">CIRM-BRFM 2984</strain>
    </source>
</reference>
<gene>
    <name evidence="3" type="ORF">R3P38DRAFT_3336058</name>
</gene>
<dbReference type="InterPro" id="IPR012312">
    <property type="entry name" value="Hemerythrin-like"/>
</dbReference>
<dbReference type="PANTHER" id="PTHR35585">
    <property type="entry name" value="HHE DOMAIN PROTEIN (AFU_ORTHOLOGUE AFUA_4G00730)"/>
    <property type="match status" value="1"/>
</dbReference>
<accession>A0AAV9Z708</accession>
<proteinExistence type="predicted"/>
<sequence>MASKQTLTQAIKEDHQEMYEYHDNYKKFSGDADSQTRWANQLRWEIARHAVGEELVVYPLMEKHLGAQGRKLADHDREEHQHVKEMLYKMESMTPGSAEYDKLLERMMVSLREHNDSEEANDLPILETHLGEGSQQAASQFSLTKKFAPTRSHPSAPNKPPFETFAGFLAAPMDKLKDAFTKFPTNETKDAAAS</sequence>
<evidence type="ECO:0000313" key="3">
    <source>
        <dbReference type="EMBL" id="KAK6972136.1"/>
    </source>
</evidence>
<name>A0AAV9Z708_9AGAR</name>
<dbReference type="PANTHER" id="PTHR35585:SF1">
    <property type="entry name" value="HHE DOMAIN PROTEIN (AFU_ORTHOLOGUE AFUA_4G00730)"/>
    <property type="match status" value="1"/>
</dbReference>
<comment type="caution">
    <text evidence="3">The sequence shown here is derived from an EMBL/GenBank/DDBJ whole genome shotgun (WGS) entry which is preliminary data.</text>
</comment>
<dbReference type="Pfam" id="PF01814">
    <property type="entry name" value="Hemerythrin"/>
    <property type="match status" value="1"/>
</dbReference>
<dbReference type="Proteomes" id="UP001362999">
    <property type="component" value="Unassembled WGS sequence"/>
</dbReference>
<feature type="region of interest" description="Disordered" evidence="1">
    <location>
        <begin position="134"/>
        <end position="164"/>
    </location>
</feature>
<feature type="domain" description="Hemerythrin-like" evidence="2">
    <location>
        <begin position="7"/>
        <end position="125"/>
    </location>
</feature>
<organism evidence="3 4">
    <name type="scientific">Favolaschia claudopus</name>
    <dbReference type="NCBI Taxonomy" id="2862362"/>
    <lineage>
        <taxon>Eukaryota</taxon>
        <taxon>Fungi</taxon>
        <taxon>Dikarya</taxon>
        <taxon>Basidiomycota</taxon>
        <taxon>Agaricomycotina</taxon>
        <taxon>Agaricomycetes</taxon>
        <taxon>Agaricomycetidae</taxon>
        <taxon>Agaricales</taxon>
        <taxon>Marasmiineae</taxon>
        <taxon>Mycenaceae</taxon>
        <taxon>Favolaschia</taxon>
    </lineage>
</organism>
<dbReference type="EMBL" id="JAWWNJ010000193">
    <property type="protein sequence ID" value="KAK6972136.1"/>
    <property type="molecule type" value="Genomic_DNA"/>
</dbReference>